<dbReference type="EMBL" id="CH479194">
    <property type="protein sequence ID" value="EDW27080.1"/>
    <property type="molecule type" value="Genomic_DNA"/>
</dbReference>
<dbReference type="Proteomes" id="UP000008744">
    <property type="component" value="Unassembled WGS sequence"/>
</dbReference>
<dbReference type="STRING" id="7234.B4GWJ6"/>
<dbReference type="HOGENOM" id="CLU_2640723_0_0_1"/>
<reference evidence="1 2" key="1">
    <citation type="journal article" date="2007" name="Nature">
        <title>Evolution of genes and genomes on the Drosophila phylogeny.</title>
        <authorList>
            <consortium name="Drosophila 12 Genomes Consortium"/>
            <person name="Clark A.G."/>
            <person name="Eisen M.B."/>
            <person name="Smith D.R."/>
            <person name="Bergman C.M."/>
            <person name="Oliver B."/>
            <person name="Markow T.A."/>
            <person name="Kaufman T.C."/>
            <person name="Kellis M."/>
            <person name="Gelbart W."/>
            <person name="Iyer V.N."/>
            <person name="Pollard D.A."/>
            <person name="Sackton T.B."/>
            <person name="Larracuente A.M."/>
            <person name="Singh N.D."/>
            <person name="Abad J.P."/>
            <person name="Abt D.N."/>
            <person name="Adryan B."/>
            <person name="Aguade M."/>
            <person name="Akashi H."/>
            <person name="Anderson W.W."/>
            <person name="Aquadro C.F."/>
            <person name="Ardell D.H."/>
            <person name="Arguello R."/>
            <person name="Artieri C.G."/>
            <person name="Barbash D.A."/>
            <person name="Barker D."/>
            <person name="Barsanti P."/>
            <person name="Batterham P."/>
            <person name="Batzoglou S."/>
            <person name="Begun D."/>
            <person name="Bhutkar A."/>
            <person name="Blanco E."/>
            <person name="Bosak S.A."/>
            <person name="Bradley R.K."/>
            <person name="Brand A.D."/>
            <person name="Brent M.R."/>
            <person name="Brooks A.N."/>
            <person name="Brown R.H."/>
            <person name="Butlin R.K."/>
            <person name="Caggese C."/>
            <person name="Calvi B.R."/>
            <person name="Bernardo de Carvalho A."/>
            <person name="Caspi A."/>
            <person name="Castrezana S."/>
            <person name="Celniker S.E."/>
            <person name="Chang J.L."/>
            <person name="Chapple C."/>
            <person name="Chatterji S."/>
            <person name="Chinwalla A."/>
            <person name="Civetta A."/>
            <person name="Clifton S.W."/>
            <person name="Comeron J.M."/>
            <person name="Costello J.C."/>
            <person name="Coyne J.A."/>
            <person name="Daub J."/>
            <person name="David R.G."/>
            <person name="Delcher A.L."/>
            <person name="Delehaunty K."/>
            <person name="Do C.B."/>
            <person name="Ebling H."/>
            <person name="Edwards K."/>
            <person name="Eickbush T."/>
            <person name="Evans J.D."/>
            <person name="Filipski A."/>
            <person name="Findeiss S."/>
            <person name="Freyhult E."/>
            <person name="Fulton L."/>
            <person name="Fulton R."/>
            <person name="Garcia A.C."/>
            <person name="Gardiner A."/>
            <person name="Garfield D.A."/>
            <person name="Garvin B.E."/>
            <person name="Gibson G."/>
            <person name="Gilbert D."/>
            <person name="Gnerre S."/>
            <person name="Godfrey J."/>
            <person name="Good R."/>
            <person name="Gotea V."/>
            <person name="Gravely B."/>
            <person name="Greenberg A.J."/>
            <person name="Griffiths-Jones S."/>
            <person name="Gross S."/>
            <person name="Guigo R."/>
            <person name="Gustafson E.A."/>
            <person name="Haerty W."/>
            <person name="Hahn M.W."/>
            <person name="Halligan D.L."/>
            <person name="Halpern A.L."/>
            <person name="Halter G.M."/>
            <person name="Han M.V."/>
            <person name="Heger A."/>
            <person name="Hillier L."/>
            <person name="Hinrichs A.S."/>
            <person name="Holmes I."/>
            <person name="Hoskins R.A."/>
            <person name="Hubisz M.J."/>
            <person name="Hultmark D."/>
            <person name="Huntley M.A."/>
            <person name="Jaffe D.B."/>
            <person name="Jagadeeshan S."/>
            <person name="Jeck W.R."/>
            <person name="Johnson J."/>
            <person name="Jones C.D."/>
            <person name="Jordan W.C."/>
            <person name="Karpen G.H."/>
            <person name="Kataoka E."/>
            <person name="Keightley P.D."/>
            <person name="Kheradpour P."/>
            <person name="Kirkness E.F."/>
            <person name="Koerich L.B."/>
            <person name="Kristiansen K."/>
            <person name="Kudrna D."/>
            <person name="Kulathinal R.J."/>
            <person name="Kumar S."/>
            <person name="Kwok R."/>
            <person name="Lander E."/>
            <person name="Langley C.H."/>
            <person name="Lapoint R."/>
            <person name="Lazzaro B.P."/>
            <person name="Lee S.J."/>
            <person name="Levesque L."/>
            <person name="Li R."/>
            <person name="Lin C.F."/>
            <person name="Lin M.F."/>
            <person name="Lindblad-Toh K."/>
            <person name="Llopart A."/>
            <person name="Long M."/>
            <person name="Low L."/>
            <person name="Lozovsky E."/>
            <person name="Lu J."/>
            <person name="Luo M."/>
            <person name="Machado C.A."/>
            <person name="Makalowski W."/>
            <person name="Marzo M."/>
            <person name="Matsuda M."/>
            <person name="Matzkin L."/>
            <person name="McAllister B."/>
            <person name="McBride C.S."/>
            <person name="McKernan B."/>
            <person name="McKernan K."/>
            <person name="Mendez-Lago M."/>
            <person name="Minx P."/>
            <person name="Mollenhauer M.U."/>
            <person name="Montooth K."/>
            <person name="Mount S.M."/>
            <person name="Mu X."/>
            <person name="Myers E."/>
            <person name="Negre B."/>
            <person name="Newfeld S."/>
            <person name="Nielsen R."/>
            <person name="Noor M.A."/>
            <person name="O'Grady P."/>
            <person name="Pachter L."/>
            <person name="Papaceit M."/>
            <person name="Parisi M.J."/>
            <person name="Parisi M."/>
            <person name="Parts L."/>
            <person name="Pedersen J.S."/>
            <person name="Pesole G."/>
            <person name="Phillippy A.M."/>
            <person name="Ponting C.P."/>
            <person name="Pop M."/>
            <person name="Porcelli D."/>
            <person name="Powell J.R."/>
            <person name="Prohaska S."/>
            <person name="Pruitt K."/>
            <person name="Puig M."/>
            <person name="Quesneville H."/>
            <person name="Ram K.R."/>
            <person name="Rand D."/>
            <person name="Rasmussen M.D."/>
            <person name="Reed L.K."/>
            <person name="Reenan R."/>
            <person name="Reily A."/>
            <person name="Remington K.A."/>
            <person name="Rieger T.T."/>
            <person name="Ritchie M.G."/>
            <person name="Robin C."/>
            <person name="Rogers Y.H."/>
            <person name="Rohde C."/>
            <person name="Rozas J."/>
            <person name="Rubenfield M.J."/>
            <person name="Ruiz A."/>
            <person name="Russo S."/>
            <person name="Salzberg S.L."/>
            <person name="Sanchez-Gracia A."/>
            <person name="Saranga D.J."/>
            <person name="Sato H."/>
            <person name="Schaeffer S.W."/>
            <person name="Schatz M.C."/>
            <person name="Schlenke T."/>
            <person name="Schwartz R."/>
            <person name="Segarra C."/>
            <person name="Singh R.S."/>
            <person name="Sirot L."/>
            <person name="Sirota M."/>
            <person name="Sisneros N.B."/>
            <person name="Smith C.D."/>
            <person name="Smith T.F."/>
            <person name="Spieth J."/>
            <person name="Stage D.E."/>
            <person name="Stark A."/>
            <person name="Stephan W."/>
            <person name="Strausberg R.L."/>
            <person name="Strempel S."/>
            <person name="Sturgill D."/>
            <person name="Sutton G."/>
            <person name="Sutton G.G."/>
            <person name="Tao W."/>
            <person name="Teichmann S."/>
            <person name="Tobari Y.N."/>
            <person name="Tomimura Y."/>
            <person name="Tsolas J.M."/>
            <person name="Valente V.L."/>
            <person name="Venter E."/>
            <person name="Venter J.C."/>
            <person name="Vicario S."/>
            <person name="Vieira F.G."/>
            <person name="Vilella A.J."/>
            <person name="Villasante A."/>
            <person name="Walenz B."/>
            <person name="Wang J."/>
            <person name="Wasserman M."/>
            <person name="Watts T."/>
            <person name="Wilson D."/>
            <person name="Wilson R.K."/>
            <person name="Wing R.A."/>
            <person name="Wolfner M.F."/>
            <person name="Wong A."/>
            <person name="Wong G.K."/>
            <person name="Wu C.I."/>
            <person name="Wu G."/>
            <person name="Yamamoto D."/>
            <person name="Yang H.P."/>
            <person name="Yang S.P."/>
            <person name="Yorke J.A."/>
            <person name="Yoshida K."/>
            <person name="Zdobnov E."/>
            <person name="Zhang P."/>
            <person name="Zhang Y."/>
            <person name="Zimin A.V."/>
            <person name="Baldwin J."/>
            <person name="Abdouelleil A."/>
            <person name="Abdulkadir J."/>
            <person name="Abebe A."/>
            <person name="Abera B."/>
            <person name="Abreu J."/>
            <person name="Acer S.C."/>
            <person name="Aftuck L."/>
            <person name="Alexander A."/>
            <person name="An P."/>
            <person name="Anderson E."/>
            <person name="Anderson S."/>
            <person name="Arachi H."/>
            <person name="Azer M."/>
            <person name="Bachantsang P."/>
            <person name="Barry A."/>
            <person name="Bayul T."/>
            <person name="Berlin A."/>
            <person name="Bessette D."/>
            <person name="Bloom T."/>
            <person name="Blye J."/>
            <person name="Boguslavskiy L."/>
            <person name="Bonnet C."/>
            <person name="Boukhgalter B."/>
            <person name="Bourzgui I."/>
            <person name="Brown A."/>
            <person name="Cahill P."/>
            <person name="Channer S."/>
            <person name="Cheshatsang Y."/>
            <person name="Chuda L."/>
            <person name="Citroen M."/>
            <person name="Collymore A."/>
            <person name="Cooke P."/>
            <person name="Costello M."/>
            <person name="D'Aco K."/>
            <person name="Daza R."/>
            <person name="De Haan G."/>
            <person name="DeGray S."/>
            <person name="DeMaso C."/>
            <person name="Dhargay N."/>
            <person name="Dooley K."/>
            <person name="Dooley E."/>
            <person name="Doricent M."/>
            <person name="Dorje P."/>
            <person name="Dorjee K."/>
            <person name="Dupes A."/>
            <person name="Elong R."/>
            <person name="Falk J."/>
            <person name="Farina A."/>
            <person name="Faro S."/>
            <person name="Ferguson D."/>
            <person name="Fisher S."/>
            <person name="Foley C.D."/>
            <person name="Franke A."/>
            <person name="Friedrich D."/>
            <person name="Gadbois L."/>
            <person name="Gearin G."/>
            <person name="Gearin C.R."/>
            <person name="Giannoukos G."/>
            <person name="Goode T."/>
            <person name="Graham J."/>
            <person name="Grandbois E."/>
            <person name="Grewal S."/>
            <person name="Gyaltsen K."/>
            <person name="Hafez N."/>
            <person name="Hagos B."/>
            <person name="Hall J."/>
            <person name="Henson C."/>
            <person name="Hollinger A."/>
            <person name="Honan T."/>
            <person name="Huard M.D."/>
            <person name="Hughes L."/>
            <person name="Hurhula B."/>
            <person name="Husby M.E."/>
            <person name="Kamat A."/>
            <person name="Kanga B."/>
            <person name="Kashin S."/>
            <person name="Khazanovich D."/>
            <person name="Kisner P."/>
            <person name="Lance K."/>
            <person name="Lara M."/>
            <person name="Lee W."/>
            <person name="Lennon N."/>
            <person name="Letendre F."/>
            <person name="LeVine R."/>
            <person name="Lipovsky A."/>
            <person name="Liu X."/>
            <person name="Liu J."/>
            <person name="Liu S."/>
            <person name="Lokyitsang T."/>
            <person name="Lokyitsang Y."/>
            <person name="Lubonja R."/>
            <person name="Lui A."/>
            <person name="MacDonald P."/>
            <person name="Magnisalis V."/>
            <person name="Maru K."/>
            <person name="Matthews C."/>
            <person name="McCusker W."/>
            <person name="McDonough S."/>
            <person name="Mehta T."/>
            <person name="Meldrim J."/>
            <person name="Meneus L."/>
            <person name="Mihai O."/>
            <person name="Mihalev A."/>
            <person name="Mihova T."/>
            <person name="Mittelman R."/>
            <person name="Mlenga V."/>
            <person name="Montmayeur A."/>
            <person name="Mulrain L."/>
            <person name="Navidi A."/>
            <person name="Naylor J."/>
            <person name="Negash T."/>
            <person name="Nguyen T."/>
            <person name="Nguyen N."/>
            <person name="Nicol R."/>
            <person name="Norbu C."/>
            <person name="Norbu N."/>
            <person name="Novod N."/>
            <person name="O'Neill B."/>
            <person name="Osman S."/>
            <person name="Markiewicz E."/>
            <person name="Oyono O.L."/>
            <person name="Patti C."/>
            <person name="Phunkhang P."/>
            <person name="Pierre F."/>
            <person name="Priest M."/>
            <person name="Raghuraman S."/>
            <person name="Rege F."/>
            <person name="Reyes R."/>
            <person name="Rise C."/>
            <person name="Rogov P."/>
            <person name="Ross K."/>
            <person name="Ryan E."/>
            <person name="Settipalli S."/>
            <person name="Shea T."/>
            <person name="Sherpa N."/>
            <person name="Shi L."/>
            <person name="Shih D."/>
            <person name="Sparrow T."/>
            <person name="Spaulding J."/>
            <person name="Stalker J."/>
            <person name="Stange-Thomann N."/>
            <person name="Stavropoulos S."/>
            <person name="Stone C."/>
            <person name="Strader C."/>
            <person name="Tesfaye S."/>
            <person name="Thomson T."/>
            <person name="Thoulutsang Y."/>
            <person name="Thoulutsang D."/>
            <person name="Topham K."/>
            <person name="Topping I."/>
            <person name="Tsamla T."/>
            <person name="Vassiliev H."/>
            <person name="Vo A."/>
            <person name="Wangchuk T."/>
            <person name="Wangdi T."/>
            <person name="Weiand M."/>
            <person name="Wilkinson J."/>
            <person name="Wilson A."/>
            <person name="Yadav S."/>
            <person name="Young G."/>
            <person name="Yu Q."/>
            <person name="Zembek L."/>
            <person name="Zhong D."/>
            <person name="Zimmer A."/>
            <person name="Zwirko Z."/>
            <person name="Jaffe D.B."/>
            <person name="Alvarez P."/>
            <person name="Brockman W."/>
            <person name="Butler J."/>
            <person name="Chin C."/>
            <person name="Gnerre S."/>
            <person name="Grabherr M."/>
            <person name="Kleber M."/>
            <person name="Mauceli E."/>
            <person name="MacCallum I."/>
        </authorList>
    </citation>
    <scope>NUCLEOTIDE SEQUENCE [LARGE SCALE GENOMIC DNA]</scope>
    <source>
        <strain evidence="2">MSH-3 / Tucson 14011-0111.49</strain>
    </source>
</reference>
<sequence>MGLRLPMRHMLLEQFERVAGPAAWASTRRTSERRQPPAAVASSDLIRYLLGISDQGILNKLLSSADEAAKLLGVDNK</sequence>
<dbReference type="AlphaFoldDB" id="B4GWJ6"/>
<proteinExistence type="predicted"/>
<accession>B4GWJ6</accession>
<organism evidence="2">
    <name type="scientific">Drosophila persimilis</name>
    <name type="common">Fruit fly</name>
    <dbReference type="NCBI Taxonomy" id="7234"/>
    <lineage>
        <taxon>Eukaryota</taxon>
        <taxon>Metazoa</taxon>
        <taxon>Ecdysozoa</taxon>
        <taxon>Arthropoda</taxon>
        <taxon>Hexapoda</taxon>
        <taxon>Insecta</taxon>
        <taxon>Pterygota</taxon>
        <taxon>Neoptera</taxon>
        <taxon>Endopterygota</taxon>
        <taxon>Diptera</taxon>
        <taxon>Brachycera</taxon>
        <taxon>Muscomorpha</taxon>
        <taxon>Ephydroidea</taxon>
        <taxon>Drosophilidae</taxon>
        <taxon>Drosophila</taxon>
        <taxon>Sophophora</taxon>
    </lineage>
</organism>
<keyword evidence="2" id="KW-1185">Reference proteome</keyword>
<name>B4GWJ6_DROPE</name>
<protein>
    <submittedName>
        <fullName evidence="1">GL16424</fullName>
    </submittedName>
</protein>
<evidence type="ECO:0000313" key="1">
    <source>
        <dbReference type="EMBL" id="EDW27080.1"/>
    </source>
</evidence>
<evidence type="ECO:0000313" key="2">
    <source>
        <dbReference type="Proteomes" id="UP000008744"/>
    </source>
</evidence>
<dbReference type="eggNOG" id="KOG1721">
    <property type="taxonomic scope" value="Eukaryota"/>
</dbReference>
<gene>
    <name evidence="1" type="primary">Dper\GL16424</name>
    <name evidence="1" type="ORF">Dper_GL16424</name>
</gene>